<dbReference type="AlphaFoldDB" id="A0A969W706"/>
<keyword evidence="3" id="KW-1185">Reference proteome</keyword>
<feature type="domain" description="YbhG-like alpha-helical hairpin" evidence="1">
    <location>
        <begin position="45"/>
        <end position="157"/>
    </location>
</feature>
<dbReference type="Pfam" id="PF25881">
    <property type="entry name" value="HH_YBHG"/>
    <property type="match status" value="1"/>
</dbReference>
<dbReference type="EMBL" id="JAAVXB010000002">
    <property type="protein sequence ID" value="NKF21836.1"/>
    <property type="molecule type" value="Genomic_DNA"/>
</dbReference>
<dbReference type="PANTHER" id="PTHR30438">
    <property type="entry name" value="36 KDA ANTIGEN-RELATED"/>
    <property type="match status" value="1"/>
</dbReference>
<dbReference type="PANTHER" id="PTHR30438:SF1">
    <property type="entry name" value="36 KDA ANTIGEN"/>
    <property type="match status" value="1"/>
</dbReference>
<dbReference type="InterPro" id="IPR059052">
    <property type="entry name" value="HH_YbhG-like"/>
</dbReference>
<gene>
    <name evidence="2" type="ORF">G7Y82_05860</name>
</gene>
<accession>A0A969W706</accession>
<sequence>MVDTDQINVATKLPARVLQIDAHEGDAVHAGQLLATLSSPEVDASRLQAQAGLSGAQALQTRVDHGTRAENRASLASIWRGAEAAATLARKTAQRAENLYREGVISEQRRDEAVAARDVAVGNADAARQQYEKAQAGARPEDRQLANAQVDIARAGVMETDALHDETRVSAPIDGEIAKRLINTGELALPGVPLFTMIDLHRLWVSVNLREDQFHALKMHQVLYGSVPALDVRRAAFAVTYIAPQGEFATWRATRQSRGFDVRSFEVRLRPQQPLDGLRPGMSVLFDWPQ</sequence>
<comment type="caution">
    <text evidence="2">The sequence shown here is derived from an EMBL/GenBank/DDBJ whole genome shotgun (WGS) entry which is preliminary data.</text>
</comment>
<dbReference type="SUPFAM" id="SSF111369">
    <property type="entry name" value="HlyD-like secretion proteins"/>
    <property type="match status" value="1"/>
</dbReference>
<dbReference type="Proteomes" id="UP000653472">
    <property type="component" value="Unassembled WGS sequence"/>
</dbReference>
<proteinExistence type="predicted"/>
<protein>
    <submittedName>
        <fullName evidence="2">HlyD family efflux transporter periplasmic adaptor subunit</fullName>
    </submittedName>
</protein>
<reference evidence="2" key="1">
    <citation type="submission" date="2020-03" db="EMBL/GenBank/DDBJ databases">
        <title>Solimonas marina sp. nov., isolated from deep seawater of the Pacific Ocean.</title>
        <authorList>
            <person name="Liu X."/>
            <person name="Lai Q."/>
            <person name="Sun F."/>
            <person name="Gai Y."/>
            <person name="Li G."/>
            <person name="Shao Z."/>
        </authorList>
    </citation>
    <scope>NUCLEOTIDE SEQUENCE</scope>
    <source>
        <strain evidence="2">C16B3</strain>
    </source>
</reference>
<evidence type="ECO:0000313" key="3">
    <source>
        <dbReference type="Proteomes" id="UP000653472"/>
    </source>
</evidence>
<organism evidence="2 3">
    <name type="scientific">Solimonas marina</name>
    <dbReference type="NCBI Taxonomy" id="2714601"/>
    <lineage>
        <taxon>Bacteria</taxon>
        <taxon>Pseudomonadati</taxon>
        <taxon>Pseudomonadota</taxon>
        <taxon>Gammaproteobacteria</taxon>
        <taxon>Nevskiales</taxon>
        <taxon>Nevskiaceae</taxon>
        <taxon>Solimonas</taxon>
    </lineage>
</organism>
<name>A0A969W706_9GAMM</name>
<dbReference type="Gene3D" id="2.40.50.100">
    <property type="match status" value="1"/>
</dbReference>
<evidence type="ECO:0000313" key="2">
    <source>
        <dbReference type="EMBL" id="NKF21836.1"/>
    </source>
</evidence>
<evidence type="ECO:0000259" key="1">
    <source>
        <dbReference type="Pfam" id="PF25881"/>
    </source>
</evidence>
<dbReference type="Gene3D" id="2.40.30.170">
    <property type="match status" value="1"/>
</dbReference>